<evidence type="ECO:0000313" key="2">
    <source>
        <dbReference type="Proteomes" id="UP001207468"/>
    </source>
</evidence>
<organism evidence="1 2">
    <name type="scientific">Russula earlei</name>
    <dbReference type="NCBI Taxonomy" id="71964"/>
    <lineage>
        <taxon>Eukaryota</taxon>
        <taxon>Fungi</taxon>
        <taxon>Dikarya</taxon>
        <taxon>Basidiomycota</taxon>
        <taxon>Agaricomycotina</taxon>
        <taxon>Agaricomycetes</taxon>
        <taxon>Russulales</taxon>
        <taxon>Russulaceae</taxon>
        <taxon>Russula</taxon>
    </lineage>
</organism>
<comment type="caution">
    <text evidence="1">The sequence shown here is derived from an EMBL/GenBank/DDBJ whole genome shotgun (WGS) entry which is preliminary data.</text>
</comment>
<sequence length="663" mass="72800">MGVHIPPAYQPVVRHSTLKTTFTGLQHVLSTAETPVHQYRGIKYATVPARFRQSKLFTSYRSSTDATRYGPICPQIKGKTIEEELFALSGSEPLGQNLKQIESECLNLNITCPGGLTRESRLPVMVWIHGGGDRGSGSHWLYDGGPMVQSSIRLGKRVILVTINYRLGLLGCAAGPKLLEDNRLSGEEGVGNYGLRDQRRALEWVHHFIADFGGDGSNVTVFGASTGASDILNHLNSASNTSYPLFARAIVQSPVIDHTLPSVSLAGVHLSKVMSALHVTTIQELRKVPIDKLVNFTSGSRAVNDGYFFADGVTEVRPIDEIPQNRLHDSEKLTAQCVIEQHIADTHGTHPFRVGAKVFQILHQHTLALVPYSAAPGSTIQQVIIGDCGYESFVYAPVASAWTPAAVVRRVGAICQNVKKANALLRAYDISAHTPDDEFPERLLELINDARFAWPTHSTAESLLRRSRSDSGRSVWRYVFDQEAPGSGIPHHATDLLYLFDTARPTFAAQSLIAPPDPDILFPDHFDVDDDVPFDNSAFDNDNYDGTSSDGDELAPSVDEHQYMSVRDALQARWLAFAYGQAPWALDKVLVFGPEGEAGERGMNIFDGRRRTTAWQTALEPLGRSIVQKVGLELSNGPSGGGAAQLMQRQPSLEEYRRQQFLL</sequence>
<name>A0ACC0TZZ8_9AGAM</name>
<gene>
    <name evidence="1" type="ORF">F5148DRAFT_1288680</name>
</gene>
<accession>A0ACC0TZZ8</accession>
<proteinExistence type="predicted"/>
<keyword evidence="2" id="KW-1185">Reference proteome</keyword>
<protein>
    <submittedName>
        <fullName evidence="1">Alpha/beta-hydrolase</fullName>
    </submittedName>
</protein>
<reference evidence="1" key="1">
    <citation type="submission" date="2021-03" db="EMBL/GenBank/DDBJ databases">
        <title>Evolutionary priming and transition to the ectomycorrhizal habit in an iconic lineage of mushroom-forming fungi: is preadaptation a requirement?</title>
        <authorList>
            <consortium name="DOE Joint Genome Institute"/>
            <person name="Looney B.P."/>
            <person name="Miyauchi S."/>
            <person name="Morin E."/>
            <person name="Drula E."/>
            <person name="Courty P.E."/>
            <person name="Chicoki N."/>
            <person name="Fauchery L."/>
            <person name="Kohler A."/>
            <person name="Kuo A."/>
            <person name="LaButti K."/>
            <person name="Pangilinan J."/>
            <person name="Lipzen A."/>
            <person name="Riley R."/>
            <person name="Andreopoulos W."/>
            <person name="He G."/>
            <person name="Johnson J."/>
            <person name="Barry K.W."/>
            <person name="Grigoriev I.V."/>
            <person name="Nagy L."/>
            <person name="Hibbett D."/>
            <person name="Henrissat B."/>
            <person name="Matheny P.B."/>
            <person name="Labbe J."/>
            <person name="Martin A.F."/>
        </authorList>
    </citation>
    <scope>NUCLEOTIDE SEQUENCE</scope>
    <source>
        <strain evidence="1">BPL698</strain>
    </source>
</reference>
<dbReference type="Proteomes" id="UP001207468">
    <property type="component" value="Unassembled WGS sequence"/>
</dbReference>
<evidence type="ECO:0000313" key="1">
    <source>
        <dbReference type="EMBL" id="KAI9454357.1"/>
    </source>
</evidence>
<dbReference type="EMBL" id="JAGFNK010000276">
    <property type="protein sequence ID" value="KAI9454357.1"/>
    <property type="molecule type" value="Genomic_DNA"/>
</dbReference>